<name>G2MTX6_9THEO</name>
<proteinExistence type="predicted"/>
<sequence>MILYIEKNCIESYAQVGCDVIRIIPLALQNLEKAASRKKYTIKHTELNDNYVVRINMPDIRFNFERFSDGKTDASDIVNFALKLYLPIYKREQKKEKIKKAFDEAYMSRLFQELDLEIAETEIDNERERIYYYTICPACGMERFYLSLDLANKNIFVGCINFRCSFYNRNRVDIISFLIKQYNKTFAEAIEFLAEICEQKTEVKNSKFVSTPFYTKMTLEDFKGFGFDKEIVSKCFIVPKGEGENPIVYMNKGERDDVYVIVYDVLCAMRIRKNNEDVNIIAVYSNSISEEQLKTICNCVPKQSKIILGFGNNVWYEDLNREVKKLSEEGYQQVEAADIPLRFNNFADMMFDDPEIERKEVNRALKLV</sequence>
<reference evidence="1 2" key="1">
    <citation type="submission" date="2011-08" db="EMBL/GenBank/DDBJ databases">
        <title>Complete sequence of Thermoanaerobacter wiegelii Rt8.B1.</title>
        <authorList>
            <consortium name="US DOE Joint Genome Institute"/>
            <person name="Lucas S."/>
            <person name="Han J."/>
            <person name="Lapidus A."/>
            <person name="Cheng J.-F."/>
            <person name="Goodwin L."/>
            <person name="Pitluck S."/>
            <person name="Peters L."/>
            <person name="Mikhailova N."/>
            <person name="Zeytun A."/>
            <person name="Daligault H."/>
            <person name="Detter J.C."/>
            <person name="Han C."/>
            <person name="Tapia R."/>
            <person name="Land M."/>
            <person name="Hauser L."/>
            <person name="Kyrpides N."/>
            <person name="Ivanova N."/>
            <person name="Pagani I."/>
            <person name="Hemme C."/>
            <person name="Woyke T."/>
        </authorList>
    </citation>
    <scope>NUCLEOTIDE SEQUENCE [LARGE SCALE GENOMIC DNA]</scope>
    <source>
        <strain evidence="1 2">Rt8.B1</strain>
    </source>
</reference>
<dbReference type="KEGG" id="twi:Thewi_2162"/>
<dbReference type="EMBL" id="CP002991">
    <property type="protein sequence ID" value="AEM79511.1"/>
    <property type="molecule type" value="Genomic_DNA"/>
</dbReference>
<evidence type="ECO:0000313" key="1">
    <source>
        <dbReference type="EMBL" id="AEM79511.1"/>
    </source>
</evidence>
<keyword evidence="2" id="KW-1185">Reference proteome</keyword>
<accession>G2MTX6</accession>
<gene>
    <name evidence="1" type="ORF">Thewi_2162</name>
</gene>
<organism evidence="1 2">
    <name type="scientific">Thermoanaerobacter wiegelii Rt8.B1</name>
    <dbReference type="NCBI Taxonomy" id="697303"/>
    <lineage>
        <taxon>Bacteria</taxon>
        <taxon>Bacillati</taxon>
        <taxon>Bacillota</taxon>
        <taxon>Clostridia</taxon>
        <taxon>Thermoanaerobacterales</taxon>
        <taxon>Thermoanaerobacteraceae</taxon>
        <taxon>Thermoanaerobacter</taxon>
    </lineage>
</organism>
<protein>
    <submittedName>
        <fullName evidence="1">Uncharacterized protein</fullName>
    </submittedName>
</protein>
<dbReference type="RefSeq" id="WP_014063439.1">
    <property type="nucleotide sequence ID" value="NC_015958.1"/>
</dbReference>
<evidence type="ECO:0000313" key="2">
    <source>
        <dbReference type="Proteomes" id="UP000008276"/>
    </source>
</evidence>
<dbReference type="AlphaFoldDB" id="G2MTX6"/>
<dbReference type="eggNOG" id="ENOG50349F5">
    <property type="taxonomic scope" value="Bacteria"/>
</dbReference>
<dbReference type="Proteomes" id="UP000008276">
    <property type="component" value="Chromosome"/>
</dbReference>
<dbReference type="HOGENOM" id="CLU_752138_0_0_9"/>